<dbReference type="EC" id="1.5.1.2" evidence="10 11"/>
<dbReference type="Gene3D" id="3.40.50.720">
    <property type="entry name" value="NAD(P)-binding Rossmann-like Domain"/>
    <property type="match status" value="1"/>
</dbReference>
<keyword evidence="16" id="KW-1185">Reference proteome</keyword>
<dbReference type="InterPro" id="IPR000304">
    <property type="entry name" value="Pyrroline-COOH_reductase"/>
</dbReference>
<evidence type="ECO:0000256" key="3">
    <source>
        <dbReference type="ARBA" id="ARBA00022490"/>
    </source>
</evidence>
<keyword evidence="3 10" id="KW-0963">Cytoplasm</keyword>
<comment type="catalytic activity">
    <reaction evidence="9 10">
        <text>L-proline + NADP(+) = (S)-1-pyrroline-5-carboxylate + NADPH + 2 H(+)</text>
        <dbReference type="Rhea" id="RHEA:14109"/>
        <dbReference type="ChEBI" id="CHEBI:15378"/>
        <dbReference type="ChEBI" id="CHEBI:17388"/>
        <dbReference type="ChEBI" id="CHEBI:57783"/>
        <dbReference type="ChEBI" id="CHEBI:58349"/>
        <dbReference type="ChEBI" id="CHEBI:60039"/>
        <dbReference type="EC" id="1.5.1.2"/>
    </reaction>
</comment>
<dbReference type="GO" id="GO:0055129">
    <property type="term" value="P:L-proline biosynthetic process"/>
    <property type="evidence" value="ECO:0007669"/>
    <property type="project" value="UniProtKB-UniRule"/>
</dbReference>
<comment type="subcellular location">
    <subcellularLocation>
        <location evidence="10">Cytoplasm</location>
    </subcellularLocation>
</comment>
<evidence type="ECO:0000256" key="10">
    <source>
        <dbReference type="HAMAP-Rule" id="MF_01925"/>
    </source>
</evidence>
<evidence type="ECO:0000256" key="2">
    <source>
        <dbReference type="ARBA" id="ARBA00005525"/>
    </source>
</evidence>
<comment type="pathway">
    <text evidence="1 10">Amino-acid biosynthesis; L-proline biosynthesis; L-proline from L-glutamate 5-semialdehyde: step 1/1.</text>
</comment>
<comment type="similarity">
    <text evidence="2 10">Belongs to the pyrroline-5-carboxylate reductase family.</text>
</comment>
<evidence type="ECO:0000256" key="7">
    <source>
        <dbReference type="ARBA" id="ARBA00023002"/>
    </source>
</evidence>
<evidence type="ECO:0000313" key="15">
    <source>
        <dbReference type="EMBL" id="PWG61977.1"/>
    </source>
</evidence>
<keyword evidence="4 10" id="KW-0028">Amino-acid biosynthesis</keyword>
<reference evidence="15 16" key="1">
    <citation type="submission" date="2018-05" db="EMBL/GenBank/DDBJ databases">
        <title>Spiribacter halobius sp. nov., a moderately halophilic bacterium isolated from marine solar saltern.</title>
        <authorList>
            <person name="Zheng W.-S."/>
            <person name="Lu D.-C."/>
            <person name="Du Z.-J."/>
        </authorList>
    </citation>
    <scope>NUCLEOTIDE SEQUENCE [LARGE SCALE GENOMIC DNA]</scope>
    <source>
        <strain evidence="15 16">E85</strain>
    </source>
</reference>
<dbReference type="InterPro" id="IPR036291">
    <property type="entry name" value="NAD(P)-bd_dom_sf"/>
</dbReference>
<evidence type="ECO:0000256" key="5">
    <source>
        <dbReference type="ARBA" id="ARBA00022650"/>
    </source>
</evidence>
<feature type="binding site" evidence="12">
    <location>
        <begin position="9"/>
        <end position="14"/>
    </location>
    <ligand>
        <name>NADP(+)</name>
        <dbReference type="ChEBI" id="CHEBI:58349"/>
    </ligand>
</feature>
<evidence type="ECO:0000256" key="12">
    <source>
        <dbReference type="PIRSR" id="PIRSR000193-1"/>
    </source>
</evidence>
<dbReference type="GO" id="GO:0004735">
    <property type="term" value="F:pyrroline-5-carboxylate reductase activity"/>
    <property type="evidence" value="ECO:0007669"/>
    <property type="project" value="UniProtKB-UniRule"/>
</dbReference>
<evidence type="ECO:0000256" key="6">
    <source>
        <dbReference type="ARBA" id="ARBA00022857"/>
    </source>
</evidence>
<dbReference type="PANTHER" id="PTHR11645:SF0">
    <property type="entry name" value="PYRROLINE-5-CARBOXYLATE REDUCTASE 3"/>
    <property type="match status" value="1"/>
</dbReference>
<evidence type="ECO:0000256" key="1">
    <source>
        <dbReference type="ARBA" id="ARBA00005205"/>
    </source>
</evidence>
<dbReference type="NCBIfam" id="TIGR00112">
    <property type="entry name" value="proC"/>
    <property type="match status" value="1"/>
</dbReference>
<dbReference type="InterPro" id="IPR029036">
    <property type="entry name" value="P5CR_dimer"/>
</dbReference>
<organism evidence="15 16">
    <name type="scientific">Sediminicurvatus halobius</name>
    <dbReference type="NCBI Taxonomy" id="2182432"/>
    <lineage>
        <taxon>Bacteria</taxon>
        <taxon>Pseudomonadati</taxon>
        <taxon>Pseudomonadota</taxon>
        <taxon>Gammaproteobacteria</taxon>
        <taxon>Chromatiales</taxon>
        <taxon>Ectothiorhodospiraceae</taxon>
        <taxon>Sediminicurvatus</taxon>
    </lineage>
</organism>
<comment type="catalytic activity">
    <reaction evidence="8 10">
        <text>L-proline + NAD(+) = (S)-1-pyrroline-5-carboxylate + NADH + 2 H(+)</text>
        <dbReference type="Rhea" id="RHEA:14105"/>
        <dbReference type="ChEBI" id="CHEBI:15378"/>
        <dbReference type="ChEBI" id="CHEBI:17388"/>
        <dbReference type="ChEBI" id="CHEBI:57540"/>
        <dbReference type="ChEBI" id="CHEBI:57945"/>
        <dbReference type="ChEBI" id="CHEBI:60039"/>
        <dbReference type="EC" id="1.5.1.2"/>
    </reaction>
</comment>
<dbReference type="InterPro" id="IPR028939">
    <property type="entry name" value="P5C_Rdtase_cat_N"/>
</dbReference>
<evidence type="ECO:0000256" key="8">
    <source>
        <dbReference type="ARBA" id="ARBA00050547"/>
    </source>
</evidence>
<dbReference type="EMBL" id="QFFI01000024">
    <property type="protein sequence ID" value="PWG61977.1"/>
    <property type="molecule type" value="Genomic_DNA"/>
</dbReference>
<name>A0A2U2MYU8_9GAMM</name>
<dbReference type="AlphaFoldDB" id="A0A2U2MYU8"/>
<evidence type="ECO:0000256" key="4">
    <source>
        <dbReference type="ARBA" id="ARBA00022605"/>
    </source>
</evidence>
<keyword evidence="5 10" id="KW-0641">Proline biosynthesis</keyword>
<dbReference type="PANTHER" id="PTHR11645">
    <property type="entry name" value="PYRROLINE-5-CARBOXYLATE REDUCTASE"/>
    <property type="match status" value="1"/>
</dbReference>
<dbReference type="Gene3D" id="1.10.3730.10">
    <property type="entry name" value="ProC C-terminal domain-like"/>
    <property type="match status" value="1"/>
</dbReference>
<comment type="function">
    <text evidence="10">Catalyzes the reduction of 1-pyrroline-5-carboxylate (PCA) to L-proline.</text>
</comment>
<feature type="binding site" evidence="12">
    <location>
        <position position="57"/>
    </location>
    <ligand>
        <name>NADPH</name>
        <dbReference type="ChEBI" id="CHEBI:57783"/>
    </ligand>
</feature>
<accession>A0A2U2MYU8</accession>
<dbReference type="RefSeq" id="WP_109679455.1">
    <property type="nucleotide sequence ID" value="NZ_CP086615.1"/>
</dbReference>
<dbReference type="SUPFAM" id="SSF48179">
    <property type="entry name" value="6-phosphogluconate dehydrogenase C-terminal domain-like"/>
    <property type="match status" value="1"/>
</dbReference>
<evidence type="ECO:0000256" key="11">
    <source>
        <dbReference type="NCBIfam" id="TIGR00112"/>
    </source>
</evidence>
<gene>
    <name evidence="10" type="primary">proC</name>
    <name evidence="15" type="ORF">DEM34_14035</name>
</gene>
<dbReference type="FunFam" id="3.40.50.720:FF:000105">
    <property type="entry name" value="Pyrroline-5-carboxylate reductase"/>
    <property type="match status" value="1"/>
</dbReference>
<feature type="domain" description="Pyrroline-5-carboxylate reductase catalytic N-terminal" evidence="13">
    <location>
        <begin position="6"/>
        <end position="100"/>
    </location>
</feature>
<dbReference type="Pfam" id="PF03807">
    <property type="entry name" value="F420_oxidored"/>
    <property type="match status" value="1"/>
</dbReference>
<evidence type="ECO:0000256" key="9">
    <source>
        <dbReference type="ARBA" id="ARBA00052690"/>
    </source>
</evidence>
<protein>
    <recommendedName>
        <fullName evidence="10 11">Pyrroline-5-carboxylate reductase</fullName>
        <shortName evidence="10">P5C reductase</shortName>
        <shortName evidence="10">P5CR</shortName>
        <ecNumber evidence="10 11">1.5.1.2</ecNumber>
    </recommendedName>
    <alternativeName>
        <fullName evidence="10">PCA reductase</fullName>
    </alternativeName>
</protein>
<evidence type="ECO:0000259" key="13">
    <source>
        <dbReference type="Pfam" id="PF03807"/>
    </source>
</evidence>
<feature type="domain" description="Pyrroline-5-carboxylate reductase dimerisation" evidence="14">
    <location>
        <begin position="164"/>
        <end position="268"/>
    </location>
</feature>
<dbReference type="HAMAP" id="MF_01925">
    <property type="entry name" value="P5C_reductase"/>
    <property type="match status" value="1"/>
</dbReference>
<comment type="caution">
    <text evidence="15">The sequence shown here is derived from an EMBL/GenBank/DDBJ whole genome shotgun (WGS) entry which is preliminary data.</text>
</comment>
<dbReference type="Proteomes" id="UP000245474">
    <property type="component" value="Unassembled WGS sequence"/>
</dbReference>
<evidence type="ECO:0000313" key="16">
    <source>
        <dbReference type="Proteomes" id="UP000245474"/>
    </source>
</evidence>
<keyword evidence="6 10" id="KW-0521">NADP</keyword>
<dbReference type="UniPathway" id="UPA00098">
    <property type="reaction ID" value="UER00361"/>
</dbReference>
<proteinExistence type="inferred from homology"/>
<evidence type="ECO:0000259" key="14">
    <source>
        <dbReference type="Pfam" id="PF14748"/>
    </source>
</evidence>
<keyword evidence="7 10" id="KW-0560">Oxidoreductase</keyword>
<dbReference type="FunFam" id="1.10.3730.10:FF:000001">
    <property type="entry name" value="Pyrroline-5-carboxylate reductase"/>
    <property type="match status" value="1"/>
</dbReference>
<dbReference type="PIRSF" id="PIRSF000193">
    <property type="entry name" value="Pyrrol-5-carb_rd"/>
    <property type="match status" value="1"/>
</dbReference>
<sequence>MSEKIIAFIGGGNMARSLIGGLVADGYPADRIRVADPHAERRGQLADRFGITALEDNAEAARGADAVVLAVKPQVVKQVAEPLGGILREAGALVISIAAGVREADLSRWLGGGVAVVRTMPNTPSLVQTGATALYANERVSADQRDLAESLLRAVGITQWLEDEALMDAVTAVSGSGPAYFFLLMEAMEDAGAELGLPRQTARLLTLETALGAARMALESEEEPAKLRQRVTSPGGTTEAATRVLEEGGLPELYRRALRTAAERAGELGDMLGEQ</sequence>
<dbReference type="SUPFAM" id="SSF51735">
    <property type="entry name" value="NAD(P)-binding Rossmann-fold domains"/>
    <property type="match status" value="1"/>
</dbReference>
<dbReference type="InterPro" id="IPR008927">
    <property type="entry name" value="6-PGluconate_DH-like_C_sf"/>
</dbReference>
<dbReference type="GO" id="GO:0005737">
    <property type="term" value="C:cytoplasm"/>
    <property type="evidence" value="ECO:0007669"/>
    <property type="project" value="UniProtKB-SubCell"/>
</dbReference>
<dbReference type="OrthoDB" id="9805754at2"/>
<feature type="binding site" evidence="12">
    <location>
        <begin position="70"/>
        <end position="73"/>
    </location>
    <ligand>
        <name>NADP(+)</name>
        <dbReference type="ChEBI" id="CHEBI:58349"/>
    </ligand>
</feature>
<dbReference type="Pfam" id="PF14748">
    <property type="entry name" value="P5CR_dimer"/>
    <property type="match status" value="1"/>
</dbReference>